<accession>A0A1E3JBD3</accession>
<dbReference type="OrthoDB" id="1920326at2759"/>
<proteinExistence type="predicted"/>
<protein>
    <recommendedName>
        <fullName evidence="4">3'-5' exonuclease domain-containing protein</fullName>
    </recommendedName>
</protein>
<evidence type="ECO:0008006" key="4">
    <source>
        <dbReference type="Google" id="ProtNLM"/>
    </source>
</evidence>
<dbReference type="SUPFAM" id="SSF53098">
    <property type="entry name" value="Ribonuclease H-like"/>
    <property type="match status" value="1"/>
</dbReference>
<dbReference type="EMBL" id="MEKH01000013">
    <property type="protein sequence ID" value="ODN98159.1"/>
    <property type="molecule type" value="Genomic_DNA"/>
</dbReference>
<dbReference type="Proteomes" id="UP000095149">
    <property type="component" value="Unassembled WGS sequence"/>
</dbReference>
<sequence>MTFPFCHLRGLARCAGESSRHPLSRRSSHVTIGSRYRTTPSDPPPPSEKPPAIRMNRSMKKPSSNVLRPSRVPTFDYKLDPQGSTHTKPKLVCTSDFIEIDDLLRTFGGNVLAVDIKYPSELVKEGERGAVQGPNQGWYKQGRTTMVAIGGRNLILLVPIGPNDDIPDGIVRLLTTPSIFKVGGNILKTCMKIHRDFPHRFTPTSRPQKLLDLAGMAQDIHPHNKTWMEDIRMTVSAMCQVYVGKALTKDPSTRMEDFWGGPVTEDKIDYAANHVHATYIIFRKIQEMAFQRGLVLDPNRYLKAVELRFRRHRDSD</sequence>
<dbReference type="AlphaFoldDB" id="A0A1E3JBD3"/>
<gene>
    <name evidence="2" type="ORF">I350_07804</name>
</gene>
<reference evidence="2 3" key="1">
    <citation type="submission" date="2016-06" db="EMBL/GenBank/DDBJ databases">
        <title>Evolution of pathogenesis and genome organization in the Tremellales.</title>
        <authorList>
            <person name="Cuomo C."/>
            <person name="Litvintseva A."/>
            <person name="Heitman J."/>
            <person name="Chen Y."/>
            <person name="Sun S."/>
            <person name="Springer D."/>
            <person name="Dromer F."/>
            <person name="Young S."/>
            <person name="Zeng Q."/>
            <person name="Chapman S."/>
            <person name="Gujja S."/>
            <person name="Saif S."/>
            <person name="Birren B."/>
        </authorList>
    </citation>
    <scope>NUCLEOTIDE SEQUENCE [LARGE SCALE GENOMIC DNA]</scope>
    <source>
        <strain evidence="2 3">CBS 6273</strain>
    </source>
</reference>
<dbReference type="InterPro" id="IPR036397">
    <property type="entry name" value="RNaseH_sf"/>
</dbReference>
<dbReference type="InterPro" id="IPR012337">
    <property type="entry name" value="RNaseH-like_sf"/>
</dbReference>
<evidence type="ECO:0000256" key="1">
    <source>
        <dbReference type="SAM" id="MobiDB-lite"/>
    </source>
</evidence>
<comment type="caution">
    <text evidence="2">The sequence shown here is derived from an EMBL/GenBank/DDBJ whole genome shotgun (WGS) entry which is preliminary data.</text>
</comment>
<name>A0A1E3JBD3_9TREE</name>
<dbReference type="Gene3D" id="3.30.420.10">
    <property type="entry name" value="Ribonuclease H-like superfamily/Ribonuclease H"/>
    <property type="match status" value="1"/>
</dbReference>
<organism evidence="2 3">
    <name type="scientific">Cryptococcus amylolentus CBS 6273</name>
    <dbReference type="NCBI Taxonomy" id="1296118"/>
    <lineage>
        <taxon>Eukaryota</taxon>
        <taxon>Fungi</taxon>
        <taxon>Dikarya</taxon>
        <taxon>Basidiomycota</taxon>
        <taxon>Agaricomycotina</taxon>
        <taxon>Tremellomycetes</taxon>
        <taxon>Tremellales</taxon>
        <taxon>Cryptococcaceae</taxon>
        <taxon>Cryptococcus</taxon>
    </lineage>
</organism>
<evidence type="ECO:0000313" key="3">
    <source>
        <dbReference type="Proteomes" id="UP000095149"/>
    </source>
</evidence>
<dbReference type="GO" id="GO:0003676">
    <property type="term" value="F:nucleic acid binding"/>
    <property type="evidence" value="ECO:0007669"/>
    <property type="project" value="InterPro"/>
</dbReference>
<evidence type="ECO:0000313" key="2">
    <source>
        <dbReference type="EMBL" id="ODN98159.1"/>
    </source>
</evidence>
<feature type="region of interest" description="Disordered" evidence="1">
    <location>
        <begin position="17"/>
        <end position="85"/>
    </location>
</feature>